<dbReference type="eggNOG" id="COG4679">
    <property type="taxonomic scope" value="Bacteria"/>
</dbReference>
<protein>
    <submittedName>
        <fullName evidence="1">Phage-related protein</fullName>
    </submittedName>
</protein>
<name>X0PBH4_9LACO</name>
<dbReference type="STRING" id="1423743.FD41_GL001267"/>
<dbReference type="AlphaFoldDB" id="X0PBH4"/>
<sequence>MPERIFYARWHDNHFILLSHYTKRQNKTDRREVLRAIRLYEDWIERNGQ</sequence>
<evidence type="ECO:0000313" key="2">
    <source>
        <dbReference type="Proteomes" id="UP000019488"/>
    </source>
</evidence>
<organism evidence="1 2">
    <name type="scientific">Lentilactobacillus farraginis DSM 18382 = JCM 14108</name>
    <dbReference type="NCBI Taxonomy" id="1423743"/>
    <lineage>
        <taxon>Bacteria</taxon>
        <taxon>Bacillati</taxon>
        <taxon>Bacillota</taxon>
        <taxon>Bacilli</taxon>
        <taxon>Lactobacillales</taxon>
        <taxon>Lactobacillaceae</taxon>
        <taxon>Lentilactobacillus</taxon>
    </lineage>
</organism>
<proteinExistence type="predicted"/>
<accession>X0PBH4</accession>
<dbReference type="Pfam" id="PF05973">
    <property type="entry name" value="Gp49"/>
    <property type="match status" value="1"/>
</dbReference>
<reference evidence="1" key="1">
    <citation type="journal article" date="2014" name="Genome Announc.">
        <title>Draft Genome Sequences of Two Lactobacillus Strains, L. farraginis JCM 14108T and L. composti JCM 14202T, Isolated from Compost of Distilled Shochu Residue.</title>
        <authorList>
            <person name="Yuki M."/>
            <person name="Oshima K."/>
            <person name="Suda W."/>
            <person name="Kitahara M."/>
            <person name="Kitamura K."/>
            <person name="Iida T."/>
            <person name="Hattori M."/>
            <person name="Ohkuma M."/>
        </authorList>
    </citation>
    <scope>NUCLEOTIDE SEQUENCE [LARGE SCALE GENOMIC DNA]</scope>
    <source>
        <strain evidence="1">JCM 14108</strain>
    </source>
</reference>
<comment type="caution">
    <text evidence="1">The sequence shown here is derived from an EMBL/GenBank/DDBJ whole genome shotgun (WGS) entry which is preliminary data.</text>
</comment>
<dbReference type="InterPro" id="IPR009241">
    <property type="entry name" value="HigB-like"/>
</dbReference>
<dbReference type="Proteomes" id="UP000019488">
    <property type="component" value="Unassembled WGS sequence"/>
</dbReference>
<dbReference type="EMBL" id="BAKI01000027">
    <property type="protein sequence ID" value="GAF37218.1"/>
    <property type="molecule type" value="Genomic_DNA"/>
</dbReference>
<gene>
    <name evidence="1" type="ORF">JCM14108_2237</name>
</gene>
<evidence type="ECO:0000313" key="1">
    <source>
        <dbReference type="EMBL" id="GAF37218.1"/>
    </source>
</evidence>